<evidence type="ECO:0000256" key="2">
    <source>
        <dbReference type="SAM" id="SignalP"/>
    </source>
</evidence>
<feature type="compositionally biased region" description="Gly residues" evidence="1">
    <location>
        <begin position="28"/>
        <end position="75"/>
    </location>
</feature>
<keyword evidence="4" id="KW-1185">Reference proteome</keyword>
<dbReference type="RefSeq" id="WP_272094134.1">
    <property type="nucleotide sequence ID" value="NZ_JAQNDK010000001.1"/>
</dbReference>
<name>A0ABT5BT77_9BACT</name>
<evidence type="ECO:0000313" key="3">
    <source>
        <dbReference type="EMBL" id="MDC0677370.1"/>
    </source>
</evidence>
<feature type="signal peptide" evidence="2">
    <location>
        <begin position="1"/>
        <end position="22"/>
    </location>
</feature>
<keyword evidence="2" id="KW-0732">Signal</keyword>
<dbReference type="EMBL" id="JAQNDK010000001">
    <property type="protein sequence ID" value="MDC0677370.1"/>
    <property type="molecule type" value="Genomic_DNA"/>
</dbReference>
<feature type="chain" id="PRO_5045526266" evidence="2">
    <location>
        <begin position="23"/>
        <end position="235"/>
    </location>
</feature>
<sequence length="235" mass="22979">MKSARWLFAGLIGMMLALPACSDDTQEGSGGGTGEGGGGTGEGGGGSTGEGGGGGTGEGGGGGTGEGGGGTGGFTVTGPISGETAPEDAVVAVVWVVSSSSPDYGFRFGEGTVSGATFTVGFGSAPPREAINSNGVGMGFVMLLAPGTQVPEGEIDSDVLDAALLGASSRHVIVWHEIAGQGFGWSESFPAGFGCGKCVAAPQGEGFDSYEPVDCSEVEVQATSDPDSLEFCNWT</sequence>
<gene>
    <name evidence="3" type="ORF">POL72_06415</name>
</gene>
<accession>A0ABT5BT77</accession>
<protein>
    <submittedName>
        <fullName evidence="3">Uncharacterized protein</fullName>
    </submittedName>
</protein>
<reference evidence="3 4" key="1">
    <citation type="submission" date="2023-01" db="EMBL/GenBank/DDBJ databases">
        <title>Minimal conservation of predation-associated metabolite biosynthetic gene clusters underscores biosynthetic potential of Myxococcota including descriptions for ten novel species: Archangium lansinium sp. nov., Myxococcus landrumus sp. nov., Nannocystis bai.</title>
        <authorList>
            <person name="Ahearne A."/>
            <person name="Stevens C."/>
            <person name="Dowd S."/>
        </authorList>
    </citation>
    <scope>NUCLEOTIDE SEQUENCE [LARGE SCALE GENOMIC DNA]</scope>
    <source>
        <strain evidence="3 4">WIWO2</strain>
    </source>
</reference>
<organism evidence="3 4">
    <name type="scientific">Sorangium atrum</name>
    <dbReference type="NCBI Taxonomy" id="2995308"/>
    <lineage>
        <taxon>Bacteria</taxon>
        <taxon>Pseudomonadati</taxon>
        <taxon>Myxococcota</taxon>
        <taxon>Polyangia</taxon>
        <taxon>Polyangiales</taxon>
        <taxon>Polyangiaceae</taxon>
        <taxon>Sorangium</taxon>
    </lineage>
</organism>
<evidence type="ECO:0000256" key="1">
    <source>
        <dbReference type="SAM" id="MobiDB-lite"/>
    </source>
</evidence>
<comment type="caution">
    <text evidence="3">The sequence shown here is derived from an EMBL/GenBank/DDBJ whole genome shotgun (WGS) entry which is preliminary data.</text>
</comment>
<evidence type="ECO:0000313" key="4">
    <source>
        <dbReference type="Proteomes" id="UP001217485"/>
    </source>
</evidence>
<feature type="region of interest" description="Disordered" evidence="1">
    <location>
        <begin position="24"/>
        <end position="82"/>
    </location>
</feature>
<proteinExistence type="predicted"/>
<dbReference type="Proteomes" id="UP001217485">
    <property type="component" value="Unassembled WGS sequence"/>
</dbReference>